<sequence length="141" mass="16097">MISFSTTRFGSIEVPEEQVIHFPDGLFGFPNLKRYILMDHKETEVKWLQAIDDTDVAFIVINPFLMNPSYQFEVPDTAKKLIGLEDVDDLAILVIVRVENNMVMANFQGPLILNSTTRRGFQLVVESPGVHAYTRELHDKT</sequence>
<evidence type="ECO:0000256" key="3">
    <source>
        <dbReference type="ARBA" id="ARBA00022845"/>
    </source>
</evidence>
<dbReference type="AlphaFoldDB" id="A0A3B1CJK5"/>
<evidence type="ECO:0000256" key="1">
    <source>
        <dbReference type="ARBA" id="ARBA00022490"/>
    </source>
</evidence>
<keyword evidence="3" id="KW-0810">Translation regulation</keyword>
<dbReference type="Pfam" id="PF02623">
    <property type="entry name" value="FliW"/>
    <property type="match status" value="1"/>
</dbReference>
<dbReference type="InterPro" id="IPR024046">
    <property type="entry name" value="Flagellar_assmbl_FliW_dom_sf"/>
</dbReference>
<dbReference type="InterPro" id="IPR003775">
    <property type="entry name" value="Flagellar_assembly_factor_FliW"/>
</dbReference>
<dbReference type="GO" id="GO:0044780">
    <property type="term" value="P:bacterial-type flagellum assembly"/>
    <property type="evidence" value="ECO:0007669"/>
    <property type="project" value="InterPro"/>
</dbReference>
<evidence type="ECO:0000313" key="4">
    <source>
        <dbReference type="EMBL" id="VAX30379.1"/>
    </source>
</evidence>
<dbReference type="EMBL" id="UOGI01000071">
    <property type="protein sequence ID" value="VAX30379.1"/>
    <property type="molecule type" value="Genomic_DNA"/>
</dbReference>
<dbReference type="GO" id="GO:0006417">
    <property type="term" value="P:regulation of translation"/>
    <property type="evidence" value="ECO:0007669"/>
    <property type="project" value="UniProtKB-KW"/>
</dbReference>
<dbReference type="HAMAP" id="MF_01185">
    <property type="entry name" value="FliW"/>
    <property type="match status" value="1"/>
</dbReference>
<proteinExistence type="inferred from homology"/>
<dbReference type="Gene3D" id="2.30.290.10">
    <property type="entry name" value="BH3618-like"/>
    <property type="match status" value="1"/>
</dbReference>
<dbReference type="PANTHER" id="PTHR39190">
    <property type="entry name" value="FLAGELLAR ASSEMBLY FACTOR FLIW"/>
    <property type="match status" value="1"/>
</dbReference>
<gene>
    <name evidence="4" type="ORF">MNBD_NITROSPIRAE03-1497</name>
</gene>
<dbReference type="PANTHER" id="PTHR39190:SF1">
    <property type="entry name" value="FLAGELLAR ASSEMBLY FACTOR FLIW"/>
    <property type="match status" value="1"/>
</dbReference>
<organism evidence="4">
    <name type="scientific">hydrothermal vent metagenome</name>
    <dbReference type="NCBI Taxonomy" id="652676"/>
    <lineage>
        <taxon>unclassified sequences</taxon>
        <taxon>metagenomes</taxon>
        <taxon>ecological metagenomes</taxon>
    </lineage>
</organism>
<evidence type="ECO:0000256" key="2">
    <source>
        <dbReference type="ARBA" id="ARBA00022795"/>
    </source>
</evidence>
<keyword evidence="2" id="KW-1005">Bacterial flagellum biogenesis</keyword>
<dbReference type="SUPFAM" id="SSF141457">
    <property type="entry name" value="BH3618-like"/>
    <property type="match status" value="1"/>
</dbReference>
<name>A0A3B1CJK5_9ZZZZ</name>
<keyword evidence="1" id="KW-0963">Cytoplasm</keyword>
<evidence type="ECO:0008006" key="5">
    <source>
        <dbReference type="Google" id="ProtNLM"/>
    </source>
</evidence>
<reference evidence="4" key="1">
    <citation type="submission" date="2018-06" db="EMBL/GenBank/DDBJ databases">
        <authorList>
            <person name="Zhirakovskaya E."/>
        </authorList>
    </citation>
    <scope>NUCLEOTIDE SEQUENCE</scope>
</reference>
<accession>A0A3B1CJK5</accession>
<protein>
    <recommendedName>
        <fullName evidence="5">Flagellar assembly factor FliW</fullName>
    </recommendedName>
</protein>